<keyword evidence="4" id="KW-0418">Kinase</keyword>
<reference evidence="8 9" key="1">
    <citation type="submission" date="2018-06" db="EMBL/GenBank/DDBJ databases">
        <title>Comparative genomics of downy mildews reveals potential adaptations to biotrophy.</title>
        <authorList>
            <person name="Fletcher K."/>
            <person name="Klosterman S.J."/>
            <person name="Derevnina L."/>
            <person name="Martin F."/>
            <person name="Koike S."/>
            <person name="Reyes Chin-Wo S."/>
            <person name="Mou B."/>
            <person name="Michelmore R."/>
        </authorList>
    </citation>
    <scope>NUCLEOTIDE SEQUENCE [LARGE SCALE GENOMIC DNA]</scope>
    <source>
        <strain evidence="8 9">R14</strain>
    </source>
</reference>
<dbReference type="PANTHER" id="PTHR45992">
    <property type="entry name" value="EUKARYOTIC ELONGATION FACTOR 2 KINASE-RELATED"/>
    <property type="match status" value="1"/>
</dbReference>
<dbReference type="CDD" id="cd16968">
    <property type="entry name" value="Alpha_kinase_MHCK_like"/>
    <property type="match status" value="1"/>
</dbReference>
<dbReference type="Pfam" id="PF02816">
    <property type="entry name" value="Alpha_kinase"/>
    <property type="match status" value="1"/>
</dbReference>
<dbReference type="SMART" id="SM00811">
    <property type="entry name" value="Alpha_kinase"/>
    <property type="match status" value="1"/>
</dbReference>
<feature type="domain" description="Alpha-type protein kinase" evidence="7">
    <location>
        <begin position="340"/>
        <end position="573"/>
    </location>
</feature>
<proteinExistence type="predicted"/>
<evidence type="ECO:0000256" key="5">
    <source>
        <dbReference type="ARBA" id="ARBA00022840"/>
    </source>
</evidence>
<dbReference type="InterPro" id="IPR004166">
    <property type="entry name" value="a-kinase_dom"/>
</dbReference>
<dbReference type="EMBL" id="QLLG01000007">
    <property type="protein sequence ID" value="RMX70073.1"/>
    <property type="molecule type" value="Genomic_DNA"/>
</dbReference>
<keyword evidence="3" id="KW-0547">Nucleotide-binding</keyword>
<protein>
    <recommendedName>
        <fullName evidence="7">Alpha-type protein kinase domain-containing protein</fullName>
    </recommendedName>
</protein>
<dbReference type="InterPro" id="IPR011009">
    <property type="entry name" value="Kinase-like_dom_sf"/>
</dbReference>
<dbReference type="FunFam" id="3.20.200.10:FF:000002">
    <property type="entry name" value="Eukaryotic elongation factor 2 kinase"/>
    <property type="match status" value="1"/>
</dbReference>
<dbReference type="GO" id="GO:0005524">
    <property type="term" value="F:ATP binding"/>
    <property type="evidence" value="ECO:0007669"/>
    <property type="project" value="UniProtKB-KW"/>
</dbReference>
<dbReference type="STRING" id="542832.A0A3M6VV40"/>
<evidence type="ECO:0000259" key="7">
    <source>
        <dbReference type="PROSITE" id="PS51158"/>
    </source>
</evidence>
<dbReference type="Gene3D" id="3.20.200.10">
    <property type="entry name" value="MHCK/EF2 kinase"/>
    <property type="match status" value="1"/>
</dbReference>
<feature type="compositionally biased region" description="Basic residues" evidence="6">
    <location>
        <begin position="625"/>
        <end position="644"/>
    </location>
</feature>
<evidence type="ECO:0000256" key="3">
    <source>
        <dbReference type="ARBA" id="ARBA00022741"/>
    </source>
</evidence>
<dbReference type="SUPFAM" id="SSF56112">
    <property type="entry name" value="Protein kinase-like (PK-like)"/>
    <property type="match status" value="1"/>
</dbReference>
<dbReference type="AlphaFoldDB" id="A0A3M6VV40"/>
<evidence type="ECO:0000256" key="2">
    <source>
        <dbReference type="ARBA" id="ARBA00022679"/>
    </source>
</evidence>
<sequence>MALPAIGEDAKMQSKLCNVILSPMSNNGSRHCSPSLSPHSTSVVVNARKKPIKPKLLCTPKTLNPLNPWGYVIKPQEQDTMNLIPIRRRFYSSDIILRNNSGIKTKLHHDCEYGHVMGMKNPIGLNELYKKNMGEEEFEPEPLSDSDHCSFRRRTCSENFTKSSRVPSSFFQRIHSFYNVDLEKFNHREAWKENQIGNENEEKSVEEDARDLVMVNIQEEILEEEEMSVFTGFLDGSRSSQSSRIQYNGIEGESASGSNHSVESDEKNLEKLRNLQKLYQEGFITVTEYKDRRVQLVDELSEADQKIAKTSDLLSLELPIVYREPPDFLLLRERSAIKHVFDSEHRTWTSSRIKVKIDAEPFANGGLRQVFHLQDLSMPPPALRADDVSEDSVMSKCTSYVAKIAIDPNENPDTYFKDVEMQAVAAKYAKLYNSYNPPRRVEFLEACILQLIPTGASEAGDQTIENLTLSGTICGVEPFIAGEYHKHNNNYGYVSELERNTPQAFSHFTYEASGQQIIVVDIQGVGDHYTDPQIHSRRGKEFGKGNLALRGFERFLGSHRCNPICRYLKLPLINPKDEEDRQVDLKGTIPAQMYMSQPRVTIDQVDSVLCHYYGDLKAFKRYAAKKKREKKKRGKHHSKNHSKRGHDEKWQAQEFGVEAIGDCDDSGSIEHAVGAQQAGNKFAAALVDHHRSCSSFVCDGVSLCIVS</sequence>
<gene>
    <name evidence="8" type="ORF">DD238_000889</name>
</gene>
<evidence type="ECO:0000313" key="8">
    <source>
        <dbReference type="EMBL" id="RMX70073.1"/>
    </source>
</evidence>
<dbReference type="Gene3D" id="3.30.200.20">
    <property type="entry name" value="Phosphorylase Kinase, domain 1"/>
    <property type="match status" value="1"/>
</dbReference>
<dbReference type="PROSITE" id="PS51158">
    <property type="entry name" value="ALPHA_KINASE"/>
    <property type="match status" value="1"/>
</dbReference>
<evidence type="ECO:0000313" key="9">
    <source>
        <dbReference type="Proteomes" id="UP000282087"/>
    </source>
</evidence>
<name>A0A3M6VV40_9STRA</name>
<evidence type="ECO:0000256" key="1">
    <source>
        <dbReference type="ARBA" id="ARBA00022527"/>
    </source>
</evidence>
<evidence type="ECO:0000256" key="4">
    <source>
        <dbReference type="ARBA" id="ARBA00022777"/>
    </source>
</evidence>
<dbReference type="VEuPathDB" id="FungiDB:DD237_001786"/>
<dbReference type="PANTHER" id="PTHR45992:SF2">
    <property type="entry name" value="EUKARYOTIC ELONGATION FACTOR 2 KINASE"/>
    <property type="match status" value="1"/>
</dbReference>
<dbReference type="GO" id="GO:0004674">
    <property type="term" value="F:protein serine/threonine kinase activity"/>
    <property type="evidence" value="ECO:0007669"/>
    <property type="project" value="UniProtKB-KW"/>
</dbReference>
<keyword evidence="2" id="KW-0808">Transferase</keyword>
<keyword evidence="5" id="KW-0067">ATP-binding</keyword>
<keyword evidence="1" id="KW-0723">Serine/threonine-protein kinase</keyword>
<accession>A0A3M6VV40</accession>
<dbReference type="InterPro" id="IPR051852">
    <property type="entry name" value="Alpha-type_PK"/>
</dbReference>
<organism evidence="8 9">
    <name type="scientific">Peronospora effusa</name>
    <dbReference type="NCBI Taxonomy" id="542832"/>
    <lineage>
        <taxon>Eukaryota</taxon>
        <taxon>Sar</taxon>
        <taxon>Stramenopiles</taxon>
        <taxon>Oomycota</taxon>
        <taxon>Peronosporomycetes</taxon>
        <taxon>Peronosporales</taxon>
        <taxon>Peronosporaceae</taxon>
        <taxon>Peronospora</taxon>
    </lineage>
</organism>
<evidence type="ECO:0000256" key="6">
    <source>
        <dbReference type="SAM" id="MobiDB-lite"/>
    </source>
</evidence>
<keyword evidence="9" id="KW-1185">Reference proteome</keyword>
<dbReference type="GO" id="GO:1903013">
    <property type="term" value="P:response to differentiation-inducing factor 1"/>
    <property type="evidence" value="ECO:0007669"/>
    <property type="project" value="TreeGrafter"/>
</dbReference>
<dbReference type="GO" id="GO:0031037">
    <property type="term" value="P:myosin II filament disassembly"/>
    <property type="evidence" value="ECO:0007669"/>
    <property type="project" value="TreeGrafter"/>
</dbReference>
<feature type="region of interest" description="Disordered" evidence="6">
    <location>
        <begin position="625"/>
        <end position="648"/>
    </location>
</feature>
<dbReference type="Proteomes" id="UP000282087">
    <property type="component" value="Unassembled WGS sequence"/>
</dbReference>
<comment type="caution">
    <text evidence="8">The sequence shown here is derived from an EMBL/GenBank/DDBJ whole genome shotgun (WGS) entry which is preliminary data.</text>
</comment>